<feature type="domain" description="Reverse transcriptase Ty1/copia-type" evidence="2">
    <location>
        <begin position="223"/>
        <end position="384"/>
    </location>
</feature>
<evidence type="ECO:0000313" key="3">
    <source>
        <dbReference type="EMBL" id="CAK0843091.1"/>
    </source>
</evidence>
<evidence type="ECO:0000313" key="4">
    <source>
        <dbReference type="Proteomes" id="UP001189429"/>
    </source>
</evidence>
<dbReference type="InterPro" id="IPR013103">
    <property type="entry name" value="RVT_2"/>
</dbReference>
<dbReference type="Pfam" id="PF07727">
    <property type="entry name" value="RVT_2"/>
    <property type="match status" value="1"/>
</dbReference>
<feature type="compositionally biased region" description="Low complexity" evidence="1">
    <location>
        <begin position="13"/>
        <end position="27"/>
    </location>
</feature>
<protein>
    <recommendedName>
        <fullName evidence="2">Reverse transcriptase Ty1/copia-type domain-containing protein</fullName>
    </recommendedName>
</protein>
<organism evidence="3 4">
    <name type="scientific">Prorocentrum cordatum</name>
    <dbReference type="NCBI Taxonomy" id="2364126"/>
    <lineage>
        <taxon>Eukaryota</taxon>
        <taxon>Sar</taxon>
        <taxon>Alveolata</taxon>
        <taxon>Dinophyceae</taxon>
        <taxon>Prorocentrales</taxon>
        <taxon>Prorocentraceae</taxon>
        <taxon>Prorocentrum</taxon>
    </lineage>
</organism>
<sequence>MEPQPVQPPQQEPEPVSVEPETPVEQPMFDQEQLLQAHSSQVPDAFDPYLYEQEPETPWVHQGAPDFDEDLDAEEEQETPRPQQQQAPAPEPETPVVEERRQLRRSRYDQLTDVPTSIRQNLEARRRATTYDPLNVPHSIRRALQDQQTTKKPRVDEHLIIELSLKESVDFNCSTLYPARFRRVGLVKMRKAMASQWDKWLAFNAVRHCFREGLAQLKRKRPQRKIVGTRWILTEKDANTFKARLAVQGCQENDLGIRADAPTGSRDAFWLAARFAVQHGWGGAFFDARTADLQAEGIDRVLIQMPLENPLPGTTPAQDFFATGSIYSAKNARRAWYLRLKSVLREYQTHESKLERGWYYLAYQGDRLLFIRSCVGDMFFAWRRSRTYVLRPKRLHLAKKAGEIDYLGTNMQMTPGYMHVTWEKAIKAIEYTPIDANRMKALESEATPEEVSSFRTTNGQAQWVATRSRPDAACKQNSAQRISWLKVQDLVNLKQLVTQAKQIPTLGVRLVRGRTRVLLAQLAFYGDSAFANAEDERSQWGLVGGLTHKPEGVHQGNFDELIPLTWRPGRVWRVLTELKMAAKFGGPPKLKDVERQADNIKMTTFTDSKNLEEMAEKDAGIAQVTHVGMLMAFMSGRDVKFTAPAPKSKKLIQLLTIATSAVPGAGFELWPIEKTSTIRASQDPTILKSCSRESYAVSWLYYLQGGSQCFTSLII</sequence>
<accession>A0ABN9TCC6</accession>
<evidence type="ECO:0000259" key="2">
    <source>
        <dbReference type="Pfam" id="PF07727"/>
    </source>
</evidence>
<feature type="compositionally biased region" description="Pro residues" evidence="1">
    <location>
        <begin position="1"/>
        <end position="12"/>
    </location>
</feature>
<dbReference type="EMBL" id="CAUYUJ010014549">
    <property type="protein sequence ID" value="CAK0843091.1"/>
    <property type="molecule type" value="Genomic_DNA"/>
</dbReference>
<reference evidence="3" key="1">
    <citation type="submission" date="2023-10" db="EMBL/GenBank/DDBJ databases">
        <authorList>
            <person name="Chen Y."/>
            <person name="Shah S."/>
            <person name="Dougan E. K."/>
            <person name="Thang M."/>
            <person name="Chan C."/>
        </authorList>
    </citation>
    <scope>NUCLEOTIDE SEQUENCE [LARGE SCALE GENOMIC DNA]</scope>
</reference>
<comment type="caution">
    <text evidence="3">The sequence shown here is derived from an EMBL/GenBank/DDBJ whole genome shotgun (WGS) entry which is preliminary data.</text>
</comment>
<feature type="compositionally biased region" description="Basic and acidic residues" evidence="1">
    <location>
        <begin position="97"/>
        <end position="108"/>
    </location>
</feature>
<dbReference type="Proteomes" id="UP001189429">
    <property type="component" value="Unassembled WGS sequence"/>
</dbReference>
<evidence type="ECO:0000256" key="1">
    <source>
        <dbReference type="SAM" id="MobiDB-lite"/>
    </source>
</evidence>
<feature type="compositionally biased region" description="Acidic residues" evidence="1">
    <location>
        <begin position="66"/>
        <end position="77"/>
    </location>
</feature>
<keyword evidence="4" id="KW-1185">Reference proteome</keyword>
<proteinExistence type="predicted"/>
<gene>
    <name evidence="3" type="ORF">PCOR1329_LOCUS37530</name>
</gene>
<feature type="region of interest" description="Disordered" evidence="1">
    <location>
        <begin position="1"/>
        <end position="108"/>
    </location>
</feature>
<name>A0ABN9TCC6_9DINO</name>
<feature type="compositionally biased region" description="Polar residues" evidence="1">
    <location>
        <begin position="33"/>
        <end position="42"/>
    </location>
</feature>